<keyword evidence="2" id="KW-0479">Metal-binding</keyword>
<feature type="signal peptide" evidence="6">
    <location>
        <begin position="1"/>
        <end position="24"/>
    </location>
</feature>
<evidence type="ECO:0000256" key="3">
    <source>
        <dbReference type="ARBA" id="ARBA00023004"/>
    </source>
</evidence>
<dbReference type="PROSITE" id="PS51257">
    <property type="entry name" value="PROKAR_LIPOPROTEIN"/>
    <property type="match status" value="1"/>
</dbReference>
<dbReference type="SMART" id="SM01117">
    <property type="entry name" value="Cyt-b5"/>
    <property type="match status" value="1"/>
</dbReference>
<dbReference type="InterPro" id="IPR001199">
    <property type="entry name" value="Cyt_B5-like_heme/steroid-bd"/>
</dbReference>
<keyword evidence="6" id="KW-0732">Signal</keyword>
<name>A0ABQ6IJX5_9MICO</name>
<comment type="similarity">
    <text evidence="4">Belongs to the cytochrome b5 family.</text>
</comment>
<keyword evidence="3" id="KW-0408">Iron</keyword>
<gene>
    <name evidence="8" type="ORF">GCM10025883_00740</name>
</gene>
<dbReference type="PANTHER" id="PTHR19359">
    <property type="entry name" value="CYTOCHROME B5"/>
    <property type="match status" value="1"/>
</dbReference>
<evidence type="ECO:0000313" key="8">
    <source>
        <dbReference type="EMBL" id="GMA38029.1"/>
    </source>
</evidence>
<sequence length="113" mass="11754">MKRVSLLAALALSGLLAACGSAPSAPPNPAAPSPTESYTMEQVAQHGNADSCWTVIDGGVYDVTRWIGQHPGGEDRIKNLCGKDGTQDFTGQHDGDVAPTERLSSFRIGTLSG</sequence>
<dbReference type="PRINTS" id="PR00363">
    <property type="entry name" value="CYTOCHROMEB5"/>
</dbReference>
<evidence type="ECO:0000256" key="5">
    <source>
        <dbReference type="SAM" id="MobiDB-lite"/>
    </source>
</evidence>
<feature type="region of interest" description="Disordered" evidence="5">
    <location>
        <begin position="74"/>
        <end position="113"/>
    </location>
</feature>
<evidence type="ECO:0000313" key="9">
    <source>
        <dbReference type="Proteomes" id="UP001157126"/>
    </source>
</evidence>
<dbReference type="InterPro" id="IPR050668">
    <property type="entry name" value="Cytochrome_b5"/>
</dbReference>
<evidence type="ECO:0000256" key="6">
    <source>
        <dbReference type="SAM" id="SignalP"/>
    </source>
</evidence>
<dbReference type="InterPro" id="IPR036400">
    <property type="entry name" value="Cyt_B5-like_heme/steroid_sf"/>
</dbReference>
<evidence type="ECO:0000256" key="1">
    <source>
        <dbReference type="ARBA" id="ARBA00022617"/>
    </source>
</evidence>
<reference evidence="9" key="1">
    <citation type="journal article" date="2019" name="Int. J. Syst. Evol. Microbiol.">
        <title>The Global Catalogue of Microorganisms (GCM) 10K type strain sequencing project: providing services to taxonomists for standard genome sequencing and annotation.</title>
        <authorList>
            <consortium name="The Broad Institute Genomics Platform"/>
            <consortium name="The Broad Institute Genome Sequencing Center for Infectious Disease"/>
            <person name="Wu L."/>
            <person name="Ma J."/>
        </authorList>
    </citation>
    <scope>NUCLEOTIDE SEQUENCE [LARGE SCALE GENOMIC DNA]</scope>
    <source>
        <strain evidence="9">NBRC 113072</strain>
    </source>
</reference>
<dbReference type="PROSITE" id="PS50255">
    <property type="entry name" value="CYTOCHROME_B5_2"/>
    <property type="match status" value="1"/>
</dbReference>
<dbReference type="Proteomes" id="UP001157126">
    <property type="component" value="Unassembled WGS sequence"/>
</dbReference>
<evidence type="ECO:0000256" key="4">
    <source>
        <dbReference type="ARBA" id="ARBA00038168"/>
    </source>
</evidence>
<evidence type="ECO:0000256" key="2">
    <source>
        <dbReference type="ARBA" id="ARBA00022723"/>
    </source>
</evidence>
<accession>A0ABQ6IJX5</accession>
<evidence type="ECO:0000259" key="7">
    <source>
        <dbReference type="PROSITE" id="PS50255"/>
    </source>
</evidence>
<feature type="chain" id="PRO_5047482742" description="Cytochrome b5 heme-binding domain-containing protein" evidence="6">
    <location>
        <begin position="25"/>
        <end position="113"/>
    </location>
</feature>
<protein>
    <recommendedName>
        <fullName evidence="7">Cytochrome b5 heme-binding domain-containing protein</fullName>
    </recommendedName>
</protein>
<dbReference type="EMBL" id="BSUO01000001">
    <property type="protein sequence ID" value="GMA38029.1"/>
    <property type="molecule type" value="Genomic_DNA"/>
</dbReference>
<dbReference type="Pfam" id="PF00173">
    <property type="entry name" value="Cyt-b5"/>
    <property type="match status" value="1"/>
</dbReference>
<comment type="caution">
    <text evidence="8">The sequence shown here is derived from an EMBL/GenBank/DDBJ whole genome shotgun (WGS) entry which is preliminary data.</text>
</comment>
<dbReference type="Gene3D" id="3.10.120.10">
    <property type="entry name" value="Cytochrome b5-like heme/steroid binding domain"/>
    <property type="match status" value="1"/>
</dbReference>
<feature type="region of interest" description="Disordered" evidence="5">
    <location>
        <begin position="21"/>
        <end position="43"/>
    </location>
</feature>
<organism evidence="8 9">
    <name type="scientific">Mobilicoccus caccae</name>
    <dbReference type="NCBI Taxonomy" id="1859295"/>
    <lineage>
        <taxon>Bacteria</taxon>
        <taxon>Bacillati</taxon>
        <taxon>Actinomycetota</taxon>
        <taxon>Actinomycetes</taxon>
        <taxon>Micrococcales</taxon>
        <taxon>Dermatophilaceae</taxon>
        <taxon>Mobilicoccus</taxon>
    </lineage>
</organism>
<proteinExistence type="inferred from homology"/>
<feature type="domain" description="Cytochrome b5 heme-binding" evidence="7">
    <location>
        <begin position="35"/>
        <end position="112"/>
    </location>
</feature>
<keyword evidence="1" id="KW-0349">Heme</keyword>
<dbReference type="SUPFAM" id="SSF55856">
    <property type="entry name" value="Cytochrome b5-like heme/steroid binding domain"/>
    <property type="match status" value="1"/>
</dbReference>
<dbReference type="RefSeq" id="WP_284302133.1">
    <property type="nucleotide sequence ID" value="NZ_BSUO01000001.1"/>
</dbReference>
<keyword evidence="9" id="KW-1185">Reference proteome</keyword>